<dbReference type="GO" id="GO:0008270">
    <property type="term" value="F:zinc ion binding"/>
    <property type="evidence" value="ECO:0007669"/>
    <property type="project" value="UniProtKB-KW"/>
</dbReference>
<feature type="compositionally biased region" description="Basic and acidic residues" evidence="4">
    <location>
        <begin position="390"/>
        <end position="403"/>
    </location>
</feature>
<keyword evidence="1" id="KW-0479">Metal-binding</keyword>
<proteinExistence type="predicted"/>
<keyword evidence="2" id="KW-0863">Zinc-finger</keyword>
<evidence type="ECO:0000256" key="3">
    <source>
        <dbReference type="ARBA" id="ARBA00022833"/>
    </source>
</evidence>
<dbReference type="InterPro" id="IPR050219">
    <property type="entry name" value="DnaG_primase"/>
</dbReference>
<dbReference type="GO" id="GO:0004386">
    <property type="term" value="F:helicase activity"/>
    <property type="evidence" value="ECO:0007669"/>
    <property type="project" value="InterPro"/>
</dbReference>
<keyword evidence="3" id="KW-0862">Zinc</keyword>
<evidence type="ECO:0000256" key="4">
    <source>
        <dbReference type="SAM" id="MobiDB-lite"/>
    </source>
</evidence>
<dbReference type="InterPro" id="IPR013237">
    <property type="entry name" value="Phage_T7_Gp4_N"/>
</dbReference>
<dbReference type="Pfam" id="PF01807">
    <property type="entry name" value="Zn_ribbon_DnaG"/>
    <property type="match status" value="1"/>
</dbReference>
<protein>
    <submittedName>
        <fullName evidence="6">CHC2 zinc finger</fullName>
    </submittedName>
</protein>
<reference evidence="6 7" key="1">
    <citation type="submission" date="2016-10" db="EMBL/GenBank/DDBJ databases">
        <authorList>
            <person name="de Groot N.N."/>
        </authorList>
    </citation>
    <scope>NUCLEOTIDE SEQUENCE [LARGE SCALE GENOMIC DNA]</scope>
    <source>
        <strain evidence="6 7">DSM 12130</strain>
    </source>
</reference>
<evidence type="ECO:0000256" key="2">
    <source>
        <dbReference type="ARBA" id="ARBA00022771"/>
    </source>
</evidence>
<name>A0A1H0NRF1_9BACT</name>
<dbReference type="GO" id="GO:0006269">
    <property type="term" value="P:DNA replication, synthesis of primer"/>
    <property type="evidence" value="ECO:0007669"/>
    <property type="project" value="TreeGrafter"/>
</dbReference>
<dbReference type="GO" id="GO:0003899">
    <property type="term" value="F:DNA-directed RNA polymerase activity"/>
    <property type="evidence" value="ECO:0007669"/>
    <property type="project" value="InterPro"/>
</dbReference>
<feature type="domain" description="DNA primase/helicase Gp4 N-terminal Bacteriophage T7-like" evidence="5">
    <location>
        <begin position="22"/>
        <end position="59"/>
    </location>
</feature>
<dbReference type="SMART" id="SM00778">
    <property type="entry name" value="Prim_Zn_Ribbon"/>
    <property type="match status" value="1"/>
</dbReference>
<dbReference type="SUPFAM" id="SSF57783">
    <property type="entry name" value="Zinc beta-ribbon"/>
    <property type="match status" value="1"/>
</dbReference>
<dbReference type="Proteomes" id="UP000199073">
    <property type="component" value="Unassembled WGS sequence"/>
</dbReference>
<dbReference type="InterPro" id="IPR036977">
    <property type="entry name" value="DNA_primase_Znf_CHC2"/>
</dbReference>
<keyword evidence="7" id="KW-1185">Reference proteome</keyword>
<feature type="compositionally biased region" description="Basic residues" evidence="4">
    <location>
        <begin position="106"/>
        <end position="117"/>
    </location>
</feature>
<accession>A0A1H0NRF1</accession>
<dbReference type="InterPro" id="IPR002694">
    <property type="entry name" value="Znf_CHC2"/>
</dbReference>
<dbReference type="SUPFAM" id="SSF56731">
    <property type="entry name" value="DNA primase core"/>
    <property type="match status" value="1"/>
</dbReference>
<dbReference type="OrthoDB" id="8967890at2"/>
<dbReference type="PANTHER" id="PTHR30313">
    <property type="entry name" value="DNA PRIMASE"/>
    <property type="match status" value="1"/>
</dbReference>
<gene>
    <name evidence="6" type="ORF">SAMN05660330_01413</name>
</gene>
<dbReference type="STRING" id="91360.SAMN05660330_01413"/>
<evidence type="ECO:0000259" key="5">
    <source>
        <dbReference type="SMART" id="SM00778"/>
    </source>
</evidence>
<dbReference type="PANTHER" id="PTHR30313:SF2">
    <property type="entry name" value="DNA PRIMASE"/>
    <property type="match status" value="1"/>
</dbReference>
<dbReference type="AlphaFoldDB" id="A0A1H0NRF1"/>
<feature type="region of interest" description="Disordered" evidence="4">
    <location>
        <begin position="98"/>
        <end position="121"/>
    </location>
</feature>
<feature type="region of interest" description="Disordered" evidence="4">
    <location>
        <begin position="364"/>
        <end position="404"/>
    </location>
</feature>
<dbReference type="GO" id="GO:0005737">
    <property type="term" value="C:cytoplasm"/>
    <property type="evidence" value="ECO:0007669"/>
    <property type="project" value="TreeGrafter"/>
</dbReference>
<dbReference type="RefSeq" id="WP_092221259.1">
    <property type="nucleotide sequence ID" value="NZ_FNJI01000008.1"/>
</dbReference>
<dbReference type="Gene3D" id="3.90.580.10">
    <property type="entry name" value="Zinc finger, CHC2-type domain"/>
    <property type="match status" value="1"/>
</dbReference>
<dbReference type="EMBL" id="FNJI01000008">
    <property type="protein sequence ID" value="SDO95211.1"/>
    <property type="molecule type" value="Genomic_DNA"/>
</dbReference>
<evidence type="ECO:0000313" key="6">
    <source>
        <dbReference type="EMBL" id="SDO95211.1"/>
    </source>
</evidence>
<dbReference type="GO" id="GO:0003677">
    <property type="term" value="F:DNA binding"/>
    <property type="evidence" value="ECO:0007669"/>
    <property type="project" value="InterPro"/>
</dbReference>
<evidence type="ECO:0000313" key="7">
    <source>
        <dbReference type="Proteomes" id="UP000199073"/>
    </source>
</evidence>
<sequence>MNTSSIVEKIAADYRLRRRGKLYAGPCPFCGGSSKSDKFNIRPDGGYICRGCGKTGDIITWLREKDGMNCPDAHDRAGRQCRRSAACPASEKCRYGDKKLNSSRTGRNHVRRSRHYPHQQEDRTISEIIPEYPTRVWLSWAEEFVGKCHDRLLKNETELEYLAGRGIDRKSIERFSLGWVSHQYQIAKKDIGLAIEEDGKTNMWVPEGLLIPIYDNGGALHRIRIRRPVAAREKFLKTLKYVWLKGSGNLPMVIMPGESHRGAVVVEAELDAIAIAASHKEVMVIAVGTLHGGVSQELQEILEGTAVILVALDAESKSVDAAAAWKRTFRHAKYWPTPKAKDAGDFFQRGGDLAGWIESGLPPKRSAGSVDSGPASPPVSFSQDEAFSPARERNGGEGEKELYQPESEPECIEIVLSNGKVIYIVQQKNELWERMSAEGKAVFTRWELERLKKATATMDPKQRIKAAMAAIEAKEVFGGYLSRGENYDR</sequence>
<organism evidence="6 7">
    <name type="scientific">Desulforhopalus singaporensis</name>
    <dbReference type="NCBI Taxonomy" id="91360"/>
    <lineage>
        <taxon>Bacteria</taxon>
        <taxon>Pseudomonadati</taxon>
        <taxon>Thermodesulfobacteriota</taxon>
        <taxon>Desulfobulbia</taxon>
        <taxon>Desulfobulbales</taxon>
        <taxon>Desulfocapsaceae</taxon>
        <taxon>Desulforhopalus</taxon>
    </lineage>
</organism>
<evidence type="ECO:0000256" key="1">
    <source>
        <dbReference type="ARBA" id="ARBA00022723"/>
    </source>
</evidence>